<dbReference type="GO" id="GO:0003677">
    <property type="term" value="F:DNA binding"/>
    <property type="evidence" value="ECO:0007669"/>
    <property type="project" value="UniProtKB-KW"/>
</dbReference>
<organism evidence="6 7">
    <name type="scientific">Aeromicrobium fastidiosum</name>
    <dbReference type="NCBI Taxonomy" id="52699"/>
    <lineage>
        <taxon>Bacteria</taxon>
        <taxon>Bacillati</taxon>
        <taxon>Actinomycetota</taxon>
        <taxon>Actinomycetes</taxon>
        <taxon>Propionibacteriales</taxon>
        <taxon>Nocardioidaceae</taxon>
        <taxon>Aeromicrobium</taxon>
    </lineage>
</organism>
<protein>
    <submittedName>
        <fullName evidence="6">LysR family transcriptional regulator</fullName>
    </submittedName>
</protein>
<comment type="similarity">
    <text evidence="1">Belongs to the LysR transcriptional regulatory family.</text>
</comment>
<evidence type="ECO:0000256" key="2">
    <source>
        <dbReference type="ARBA" id="ARBA00023015"/>
    </source>
</evidence>
<dbReference type="InterPro" id="IPR036388">
    <property type="entry name" value="WH-like_DNA-bd_sf"/>
</dbReference>
<sequence length="309" mass="32729">MDVDPKRLGTLLAVARNGGVVAAADELRVSPSAISQQLTKLEQEVGQALVLRTTRGTTLTSAGLTMAQAAEDIERVMATALLAVDRPAGPDGTMRVGAFSSFLRSVLVPSLADWRARFPRIQVELVEGDLPQLGRLLRRGELDVLVVELDASGDPPDLPPGVIEEPLLDEPWRLVVPAGTVLRDDSVDLDRLAVPWLGVDEASASSAAANRLRRGSGSGPTTLHRYYETTTALALVAAGEGMALVPALALGESVPDGVDVLDLHGLGTRRIVMRSITKRANDAMVRAARELIHEAVAAVDLEGRSSHAD</sequence>
<dbReference type="InterPro" id="IPR005119">
    <property type="entry name" value="LysR_subst-bd"/>
</dbReference>
<name>A0A641AIS3_9ACTN</name>
<gene>
    <name evidence="6" type="ORF">ESP62_016455</name>
</gene>
<keyword evidence="3" id="KW-0238">DNA-binding</keyword>
<evidence type="ECO:0000313" key="6">
    <source>
        <dbReference type="EMBL" id="KAA1373558.1"/>
    </source>
</evidence>
<dbReference type="GO" id="GO:0003700">
    <property type="term" value="F:DNA-binding transcription factor activity"/>
    <property type="evidence" value="ECO:0007669"/>
    <property type="project" value="InterPro"/>
</dbReference>
<dbReference type="Pfam" id="PF00126">
    <property type="entry name" value="HTH_1"/>
    <property type="match status" value="1"/>
</dbReference>
<evidence type="ECO:0000256" key="1">
    <source>
        <dbReference type="ARBA" id="ARBA00009437"/>
    </source>
</evidence>
<evidence type="ECO:0000256" key="4">
    <source>
        <dbReference type="ARBA" id="ARBA00023163"/>
    </source>
</evidence>
<dbReference type="EMBL" id="SDPP02000005">
    <property type="protein sequence ID" value="KAA1373558.1"/>
    <property type="molecule type" value="Genomic_DNA"/>
</dbReference>
<dbReference type="GO" id="GO:0032993">
    <property type="term" value="C:protein-DNA complex"/>
    <property type="evidence" value="ECO:0007669"/>
    <property type="project" value="TreeGrafter"/>
</dbReference>
<dbReference type="SUPFAM" id="SSF53850">
    <property type="entry name" value="Periplasmic binding protein-like II"/>
    <property type="match status" value="1"/>
</dbReference>
<keyword evidence="7" id="KW-1185">Reference proteome</keyword>
<evidence type="ECO:0000256" key="3">
    <source>
        <dbReference type="ARBA" id="ARBA00023125"/>
    </source>
</evidence>
<dbReference type="PANTHER" id="PTHR30346:SF29">
    <property type="entry name" value="LYSR SUBSTRATE-BINDING"/>
    <property type="match status" value="1"/>
</dbReference>
<dbReference type="OrthoDB" id="4131546at2"/>
<evidence type="ECO:0000313" key="7">
    <source>
        <dbReference type="Proteomes" id="UP001515100"/>
    </source>
</evidence>
<dbReference type="Gene3D" id="1.10.10.10">
    <property type="entry name" value="Winged helix-like DNA-binding domain superfamily/Winged helix DNA-binding domain"/>
    <property type="match status" value="1"/>
</dbReference>
<reference evidence="6" key="1">
    <citation type="submission" date="2019-09" db="EMBL/GenBank/DDBJ databases">
        <authorList>
            <person name="Li J."/>
        </authorList>
    </citation>
    <scope>NUCLEOTIDE SEQUENCE [LARGE SCALE GENOMIC DNA]</scope>
    <source>
        <strain evidence="6">NRBC 14897</strain>
    </source>
</reference>
<keyword evidence="4" id="KW-0804">Transcription</keyword>
<feature type="domain" description="HTH lysR-type" evidence="5">
    <location>
        <begin position="3"/>
        <end position="60"/>
    </location>
</feature>
<dbReference type="InterPro" id="IPR036390">
    <property type="entry name" value="WH_DNA-bd_sf"/>
</dbReference>
<keyword evidence="2" id="KW-0805">Transcription regulation</keyword>
<accession>A0A641AIS3</accession>
<comment type="caution">
    <text evidence="6">The sequence shown here is derived from an EMBL/GenBank/DDBJ whole genome shotgun (WGS) entry which is preliminary data.</text>
</comment>
<proteinExistence type="inferred from homology"/>
<dbReference type="PROSITE" id="PS50931">
    <property type="entry name" value="HTH_LYSR"/>
    <property type="match status" value="1"/>
</dbReference>
<dbReference type="Pfam" id="PF03466">
    <property type="entry name" value="LysR_substrate"/>
    <property type="match status" value="1"/>
</dbReference>
<dbReference type="Gene3D" id="3.40.190.10">
    <property type="entry name" value="Periplasmic binding protein-like II"/>
    <property type="match status" value="2"/>
</dbReference>
<dbReference type="RefSeq" id="WP_129185181.1">
    <property type="nucleotide sequence ID" value="NZ_JAGIOG010000001.1"/>
</dbReference>
<dbReference type="SUPFAM" id="SSF46785">
    <property type="entry name" value="Winged helix' DNA-binding domain"/>
    <property type="match status" value="1"/>
</dbReference>
<evidence type="ECO:0000259" key="5">
    <source>
        <dbReference type="PROSITE" id="PS50931"/>
    </source>
</evidence>
<dbReference type="Proteomes" id="UP001515100">
    <property type="component" value="Unassembled WGS sequence"/>
</dbReference>
<dbReference type="AlphaFoldDB" id="A0A641AIS3"/>
<dbReference type="PANTHER" id="PTHR30346">
    <property type="entry name" value="TRANSCRIPTIONAL DUAL REGULATOR HCAR-RELATED"/>
    <property type="match status" value="1"/>
</dbReference>
<dbReference type="InterPro" id="IPR000847">
    <property type="entry name" value="LysR_HTH_N"/>
</dbReference>